<dbReference type="Pfam" id="PF21863">
    <property type="entry name" value="HTH_67"/>
    <property type="match status" value="1"/>
</dbReference>
<protein>
    <submittedName>
        <fullName evidence="1">Uncharacterized protein</fullName>
    </submittedName>
</protein>
<dbReference type="InterPro" id="IPR054058">
    <property type="entry name" value="HTH_67"/>
</dbReference>
<proteinExistence type="predicted"/>
<organism evidence="1 2">
    <name type="scientific">Nonomuraea rubra</name>
    <dbReference type="NCBI Taxonomy" id="46180"/>
    <lineage>
        <taxon>Bacteria</taxon>
        <taxon>Bacillati</taxon>
        <taxon>Actinomycetota</taxon>
        <taxon>Actinomycetes</taxon>
        <taxon>Streptosporangiales</taxon>
        <taxon>Streptosporangiaceae</taxon>
        <taxon>Nonomuraea</taxon>
    </lineage>
</organism>
<dbReference type="Proteomes" id="UP000565579">
    <property type="component" value="Unassembled WGS sequence"/>
</dbReference>
<gene>
    <name evidence="1" type="ORF">HD593_011084</name>
</gene>
<accession>A0A7X0U662</accession>
<dbReference type="AlphaFoldDB" id="A0A7X0U662"/>
<name>A0A7X0U662_9ACTN</name>
<comment type="caution">
    <text evidence="1">The sequence shown here is derived from an EMBL/GenBank/DDBJ whole genome shotgun (WGS) entry which is preliminary data.</text>
</comment>
<evidence type="ECO:0000313" key="2">
    <source>
        <dbReference type="Proteomes" id="UP000565579"/>
    </source>
</evidence>
<sequence>MVTPEDVVRHTKQTVIFMGAAFGKTDRFRARGEGLGLSRWPFYFGARAGVLGDVDAEVVTAACGFFSPDLVRNAWDTARAVVPLTSLVEADVEECTHWARTTYGDLPELDQLADLAERVVEAAEPTDRPLFAAWRSLAVADEDPASRVAFALLRLREHRGASHLIAIHEHGLTPLRAILAGPGVDKARANGWSEPWPSLPATDPMALARAEQRTDELAAAPYAALTPGEREHYVRLVGQVHDAYEHGQHPGQA</sequence>
<dbReference type="RefSeq" id="WP_185110760.1">
    <property type="nucleotide sequence ID" value="NZ_JACHMI010000001.1"/>
</dbReference>
<keyword evidence="2" id="KW-1185">Reference proteome</keyword>
<evidence type="ECO:0000313" key="1">
    <source>
        <dbReference type="EMBL" id="MBB6556289.1"/>
    </source>
</evidence>
<dbReference type="NCBIfam" id="NF047719">
    <property type="entry name" value="SCO6745_fam_HTH"/>
    <property type="match status" value="1"/>
</dbReference>
<reference evidence="1 2" key="1">
    <citation type="submission" date="2020-08" db="EMBL/GenBank/DDBJ databases">
        <title>Sequencing the genomes of 1000 actinobacteria strains.</title>
        <authorList>
            <person name="Klenk H.-P."/>
        </authorList>
    </citation>
    <scope>NUCLEOTIDE SEQUENCE [LARGE SCALE GENOMIC DNA]</scope>
    <source>
        <strain evidence="1 2">DSM 43768</strain>
    </source>
</reference>
<dbReference type="EMBL" id="JACHMI010000001">
    <property type="protein sequence ID" value="MBB6556289.1"/>
    <property type="molecule type" value="Genomic_DNA"/>
</dbReference>